<dbReference type="OrthoDB" id="629492at2759"/>
<dbReference type="STRING" id="10195.A0A3M7PMW6"/>
<feature type="non-terminal residue" evidence="1">
    <location>
        <position position="1"/>
    </location>
</feature>
<dbReference type="GO" id="GO:0005813">
    <property type="term" value="C:centrosome"/>
    <property type="evidence" value="ECO:0007669"/>
    <property type="project" value="TreeGrafter"/>
</dbReference>
<keyword evidence="2" id="KW-1185">Reference proteome</keyword>
<dbReference type="InterPro" id="IPR016024">
    <property type="entry name" value="ARM-type_fold"/>
</dbReference>
<reference evidence="1 2" key="1">
    <citation type="journal article" date="2018" name="Sci. Rep.">
        <title>Genomic signatures of local adaptation to the degree of environmental predictability in rotifers.</title>
        <authorList>
            <person name="Franch-Gras L."/>
            <person name="Hahn C."/>
            <person name="Garcia-Roger E.M."/>
            <person name="Carmona M.J."/>
            <person name="Serra M."/>
            <person name="Gomez A."/>
        </authorList>
    </citation>
    <scope>NUCLEOTIDE SEQUENCE [LARGE SCALE GENOMIC DNA]</scope>
    <source>
        <strain evidence="1">HYR1</strain>
    </source>
</reference>
<gene>
    <name evidence="1" type="ORF">BpHYR1_046866</name>
</gene>
<dbReference type="PANTHER" id="PTHR46540">
    <property type="entry name" value="TETRATRICOPEPTIDE REPEAT PROTEIN 12"/>
    <property type="match status" value="1"/>
</dbReference>
<evidence type="ECO:0000313" key="1">
    <source>
        <dbReference type="EMBL" id="RNA00456.1"/>
    </source>
</evidence>
<dbReference type="SUPFAM" id="SSF48371">
    <property type="entry name" value="ARM repeat"/>
    <property type="match status" value="1"/>
</dbReference>
<dbReference type="Proteomes" id="UP000276133">
    <property type="component" value="Unassembled WGS sequence"/>
</dbReference>
<protein>
    <submittedName>
        <fullName evidence="1">Tetratricopeptide repeat 12</fullName>
    </submittedName>
</protein>
<sequence length="250" mass="28673">INDLWNQATRFLIFASDQSKDKEILFNVLICLLNNVCAFKSKQLETNIQKIVDNITKGSQCQNQKVLSLVSNVIQNMDSKEMIVDLFKKNFVENLIKNVKTKTAMNQSVKILALFTQNNSKNFRKMIIQIDKNLEFLYQIFKDVSQTPDQPNTGNKILNLKKLNEVAISNAVLCMSNCVESDDKLAERLLKTDIIMDLLYLTRDGYNIDLQKNCGILIAKLAKKDQRHLLRLRELNGVEILYAALKNTNI</sequence>
<comment type="caution">
    <text evidence="1">The sequence shown here is derived from an EMBL/GenBank/DDBJ whole genome shotgun (WGS) entry which is preliminary data.</text>
</comment>
<dbReference type="EMBL" id="REGN01009741">
    <property type="protein sequence ID" value="RNA00456.1"/>
    <property type="molecule type" value="Genomic_DNA"/>
</dbReference>
<dbReference type="Gene3D" id="1.25.10.10">
    <property type="entry name" value="Leucine-rich Repeat Variant"/>
    <property type="match status" value="1"/>
</dbReference>
<dbReference type="GO" id="GO:0005737">
    <property type="term" value="C:cytoplasm"/>
    <property type="evidence" value="ECO:0007669"/>
    <property type="project" value="TreeGrafter"/>
</dbReference>
<dbReference type="InterPro" id="IPR043195">
    <property type="entry name" value="TTC12"/>
</dbReference>
<dbReference type="InterPro" id="IPR011989">
    <property type="entry name" value="ARM-like"/>
</dbReference>
<proteinExistence type="predicted"/>
<dbReference type="AlphaFoldDB" id="A0A3M7PMW6"/>
<dbReference type="GO" id="GO:0070286">
    <property type="term" value="P:axonemal dynein complex assembly"/>
    <property type="evidence" value="ECO:0007669"/>
    <property type="project" value="TreeGrafter"/>
</dbReference>
<accession>A0A3M7PMW6</accession>
<evidence type="ECO:0000313" key="2">
    <source>
        <dbReference type="Proteomes" id="UP000276133"/>
    </source>
</evidence>
<organism evidence="1 2">
    <name type="scientific">Brachionus plicatilis</name>
    <name type="common">Marine rotifer</name>
    <name type="synonym">Brachionus muelleri</name>
    <dbReference type="NCBI Taxonomy" id="10195"/>
    <lineage>
        <taxon>Eukaryota</taxon>
        <taxon>Metazoa</taxon>
        <taxon>Spiralia</taxon>
        <taxon>Gnathifera</taxon>
        <taxon>Rotifera</taxon>
        <taxon>Eurotatoria</taxon>
        <taxon>Monogononta</taxon>
        <taxon>Pseudotrocha</taxon>
        <taxon>Ploima</taxon>
        <taxon>Brachionidae</taxon>
        <taxon>Brachionus</taxon>
    </lineage>
</organism>
<dbReference type="PANTHER" id="PTHR46540:SF1">
    <property type="entry name" value="TETRATRICOPEPTIDE REPEAT PROTEIN 12"/>
    <property type="match status" value="1"/>
</dbReference>
<dbReference type="GO" id="GO:0007288">
    <property type="term" value="P:sperm axoneme assembly"/>
    <property type="evidence" value="ECO:0007669"/>
    <property type="project" value="TreeGrafter"/>
</dbReference>
<name>A0A3M7PMW6_BRAPC</name>